<dbReference type="PANTHER" id="PTHR39323:SF1">
    <property type="entry name" value="BLR1149 PROTEIN"/>
    <property type="match status" value="1"/>
</dbReference>
<name>A0A382FJ20_9ZZZZ</name>
<proteinExistence type="predicted"/>
<dbReference type="AlphaFoldDB" id="A0A382FJ20"/>
<dbReference type="PANTHER" id="PTHR39323">
    <property type="entry name" value="BLR1149 PROTEIN"/>
    <property type="match status" value="1"/>
</dbReference>
<organism evidence="1">
    <name type="scientific">marine metagenome</name>
    <dbReference type="NCBI Taxonomy" id="408172"/>
    <lineage>
        <taxon>unclassified sequences</taxon>
        <taxon>metagenomes</taxon>
        <taxon>ecological metagenomes</taxon>
    </lineage>
</organism>
<reference evidence="1" key="1">
    <citation type="submission" date="2018-05" db="EMBL/GenBank/DDBJ databases">
        <authorList>
            <person name="Lanie J.A."/>
            <person name="Ng W.-L."/>
            <person name="Kazmierczak K.M."/>
            <person name="Andrzejewski T.M."/>
            <person name="Davidsen T.M."/>
            <person name="Wayne K.J."/>
            <person name="Tettelin H."/>
            <person name="Glass J.I."/>
            <person name="Rusch D."/>
            <person name="Podicherti R."/>
            <person name="Tsui H.-C.T."/>
            <person name="Winkler M.E."/>
        </authorList>
    </citation>
    <scope>NUCLEOTIDE SEQUENCE</scope>
</reference>
<evidence type="ECO:0000313" key="1">
    <source>
        <dbReference type="EMBL" id="SVB62213.1"/>
    </source>
</evidence>
<evidence type="ECO:0008006" key="2">
    <source>
        <dbReference type="Google" id="ProtNLM"/>
    </source>
</evidence>
<gene>
    <name evidence="1" type="ORF">METZ01_LOCUS215067</name>
</gene>
<dbReference type="NCBIfam" id="TIGR04123">
    <property type="entry name" value="P_estr_lig_assc"/>
    <property type="match status" value="1"/>
</dbReference>
<dbReference type="InterPro" id="IPR026336">
    <property type="entry name" value="PdeM-like"/>
</dbReference>
<dbReference type="PIRSF" id="PIRSF000887">
    <property type="entry name" value="Pesterase_MJ0037"/>
    <property type="match status" value="1"/>
</dbReference>
<dbReference type="EMBL" id="UINC01049897">
    <property type="protein sequence ID" value="SVB62213.1"/>
    <property type="molecule type" value="Genomic_DNA"/>
</dbReference>
<dbReference type="SUPFAM" id="SSF56300">
    <property type="entry name" value="Metallo-dependent phosphatases"/>
    <property type="match status" value="1"/>
</dbReference>
<dbReference type="Gene3D" id="3.60.21.10">
    <property type="match status" value="1"/>
</dbReference>
<dbReference type="InterPro" id="IPR024173">
    <property type="entry name" value="Pesterase_MJ0037-like"/>
</dbReference>
<accession>A0A382FJ20</accession>
<protein>
    <recommendedName>
        <fullName evidence="2">Calcineurin-like phosphoesterase domain-containing protein</fullName>
    </recommendedName>
</protein>
<dbReference type="InterPro" id="IPR029052">
    <property type="entry name" value="Metallo-depent_PP-like"/>
</dbReference>
<sequence>MLVNGAKLMAHHSGAVFWPDQSLLLVADLHLEKGSSWAKAGHFLPPYDTAETLRRLTTVIEEFDPTTVACLGDSFHDFEAEARLNSADTTTIQTLTSSREWLWVGGNHDPLPPAHLGGQGIRELIVEPLQLRHVARGEVAGEVAGHLHPKASIKARGRRMTRRCFVSDGVRLILPAFGAYAGGFDVCNPAFAATFPGPFMVYLLG</sequence>
<feature type="non-terminal residue" evidence="1">
    <location>
        <position position="205"/>
    </location>
</feature>